<gene>
    <name evidence="1" type="ORF">ACJEBM_01030</name>
</gene>
<reference evidence="1" key="1">
    <citation type="submission" date="2024-11" db="EMBL/GenBank/DDBJ databases">
        <authorList>
            <person name="Lucas J.A."/>
        </authorList>
    </citation>
    <scope>NUCLEOTIDE SEQUENCE</scope>
    <source>
        <strain evidence="1">Z 8.8</strain>
    </source>
</reference>
<dbReference type="Proteomes" id="UP001622950">
    <property type="component" value="Unassembled WGS sequence"/>
</dbReference>
<organism evidence="1 2">
    <name type="scientific">Pseudomonas neuropathica</name>
    <dbReference type="NCBI Taxonomy" id="2730425"/>
    <lineage>
        <taxon>Bacteria</taxon>
        <taxon>Pseudomonadati</taxon>
        <taxon>Pseudomonadota</taxon>
        <taxon>Gammaproteobacteria</taxon>
        <taxon>Pseudomonadales</taxon>
        <taxon>Pseudomonadaceae</taxon>
        <taxon>Pseudomonas</taxon>
    </lineage>
</organism>
<dbReference type="EMBL" id="JBJHQE010000001">
    <property type="protein sequence ID" value="MFK9079262.1"/>
    <property type="molecule type" value="Genomic_DNA"/>
</dbReference>
<keyword evidence="1" id="KW-0436">Ligase</keyword>
<keyword evidence="2" id="KW-1185">Reference proteome</keyword>
<proteinExistence type="predicted"/>
<evidence type="ECO:0000313" key="2">
    <source>
        <dbReference type="Proteomes" id="UP001622950"/>
    </source>
</evidence>
<comment type="caution">
    <text evidence="1">The sequence shown here is derived from an EMBL/GenBank/DDBJ whole genome shotgun (WGS) entry which is preliminary data.</text>
</comment>
<sequence>MDRQLRFGIEEEYFITDLDTRRMTDKPPKASIEACEAAMGACFAYEMFQGQIEVASPIFTCMDEAGDYLVAARKSLRRSLESYDLGLLCAGSHPLADWRVQQPTEQHHFLQLFADYQRVARRSLLCGLHVHVEIPSHLDRIQVMNEVLPWTPLLLALSSSSPFWDGADSGFMSYRQTACDEWPRMGIPEFFEDTPAYDAYVALLIRTGTITQASECWWGLRPACRYPTLELRMTDACPRLEDALCIASLFRLLVAYAIDQPRPGLAYSQTSRLILKENRWRAKRHGTQASFIVEGYDRTFSAEQWLFLAQQILGDTARKLRVENVFAQARLILRNGTSADRQRDLYQRALRSTGDVHAALAEVVDQLLLETSQEPCKSDDLQPAVCET</sequence>
<protein>
    <submittedName>
        <fullName evidence="1">Carboxylate-amine ligase</fullName>
    </submittedName>
</protein>
<accession>A0ACC7MN17</accession>
<evidence type="ECO:0000313" key="1">
    <source>
        <dbReference type="EMBL" id="MFK9079262.1"/>
    </source>
</evidence>
<name>A0ACC7MN17_9PSED</name>